<evidence type="ECO:0000313" key="2">
    <source>
        <dbReference type="EMBL" id="KAA0921133.1"/>
    </source>
</evidence>
<organism evidence="2 3">
    <name type="scientific">Aquicoccus porphyridii</name>
    <dbReference type="NCBI Taxonomy" id="1852029"/>
    <lineage>
        <taxon>Bacteria</taxon>
        <taxon>Pseudomonadati</taxon>
        <taxon>Pseudomonadota</taxon>
        <taxon>Alphaproteobacteria</taxon>
        <taxon>Rhodobacterales</taxon>
        <taxon>Paracoccaceae</taxon>
        <taxon>Aquicoccus</taxon>
    </lineage>
</organism>
<proteinExistence type="predicted"/>
<keyword evidence="3" id="KW-1185">Reference proteome</keyword>
<feature type="transmembrane region" description="Helical" evidence="1">
    <location>
        <begin position="68"/>
        <end position="89"/>
    </location>
</feature>
<protein>
    <submittedName>
        <fullName evidence="2">DUF2938 domain-containing protein</fullName>
    </submittedName>
</protein>
<dbReference type="AlphaFoldDB" id="A0A5A9ZUY1"/>
<dbReference type="Pfam" id="PF11158">
    <property type="entry name" value="DUF2938"/>
    <property type="match status" value="1"/>
</dbReference>
<keyword evidence="1" id="KW-0472">Membrane</keyword>
<dbReference type="RefSeq" id="WP_111361847.1">
    <property type="nucleotide sequence ID" value="NZ_VINQ01000001.1"/>
</dbReference>
<accession>A0A5A9ZUY1</accession>
<dbReference type="EMBL" id="VINQ01000001">
    <property type="protein sequence ID" value="KAA0921133.1"/>
    <property type="molecule type" value="Genomic_DNA"/>
</dbReference>
<keyword evidence="1" id="KW-0812">Transmembrane</keyword>
<keyword evidence="1" id="KW-1133">Transmembrane helix</keyword>
<feature type="transmembrane region" description="Helical" evidence="1">
    <location>
        <begin position="101"/>
        <end position="120"/>
    </location>
</feature>
<comment type="caution">
    <text evidence="2">The sequence shown here is derived from an EMBL/GenBank/DDBJ whole genome shotgun (WGS) entry which is preliminary data.</text>
</comment>
<feature type="transmembrane region" description="Helical" evidence="1">
    <location>
        <begin position="141"/>
        <end position="161"/>
    </location>
</feature>
<dbReference type="Proteomes" id="UP000325291">
    <property type="component" value="Unassembled WGS sequence"/>
</dbReference>
<feature type="transmembrane region" description="Helical" evidence="1">
    <location>
        <begin position="6"/>
        <end position="26"/>
    </location>
</feature>
<dbReference type="InterPro" id="IPR021329">
    <property type="entry name" value="DUF2938"/>
</dbReference>
<reference evidence="2 3" key="1">
    <citation type="submission" date="2019-07" db="EMBL/GenBank/DDBJ databases">
        <title>Aquicoccus porphyridii gen. nov., sp. nov., isolated from a small marine red alga, Porphyridium marinum.</title>
        <authorList>
            <person name="Liu L."/>
        </authorList>
    </citation>
    <scope>NUCLEOTIDE SEQUENCE [LARGE SCALE GENOMIC DNA]</scope>
    <source>
        <strain evidence="2 3">L1 8-17</strain>
    </source>
</reference>
<evidence type="ECO:0000256" key="1">
    <source>
        <dbReference type="SAM" id="Phobius"/>
    </source>
</evidence>
<sequence length="162" mass="17376">MGELLLESLILGVGATLFMDLVALALRYGVGVQPLDYALVGRWFGHLLRGQVRHRPITASPVITGERWIGWVMHYLIGVVFAVVFLTGVGEGWLATPRLDIALAFGAVTVLAPFLVLQPAMGAGLAARRTPRPGIARLKSLLAHLSFGMGLWVAAILWPAAT</sequence>
<evidence type="ECO:0000313" key="3">
    <source>
        <dbReference type="Proteomes" id="UP000325291"/>
    </source>
</evidence>
<gene>
    <name evidence="2" type="ORF">FLO80_02905</name>
</gene>
<name>A0A5A9ZUY1_9RHOB</name>